<comment type="caution">
    <text evidence="1">The sequence shown here is derived from an EMBL/GenBank/DDBJ whole genome shotgun (WGS) entry which is preliminary data.</text>
</comment>
<dbReference type="Proteomes" id="UP000257055">
    <property type="component" value="Unassembled WGS sequence"/>
</dbReference>
<reference evidence="2" key="1">
    <citation type="submission" date="2015-04" db="EMBL/GenBank/DDBJ databases">
        <authorList>
            <person name="Schardt J."/>
            <person name="Mueller-Herbst S."/>
            <person name="Scherer S."/>
            <person name="Huptas C."/>
        </authorList>
    </citation>
    <scope>NUCLEOTIDE SEQUENCE [LARGE SCALE GENOMIC DNA]</scope>
    <source>
        <strain evidence="2">Kiel-L1</strain>
    </source>
</reference>
<organism evidence="1 2">
    <name type="scientific">Listeria kieliensis</name>
    <dbReference type="NCBI Taxonomy" id="1621700"/>
    <lineage>
        <taxon>Bacteria</taxon>
        <taxon>Bacillati</taxon>
        <taxon>Bacillota</taxon>
        <taxon>Bacilli</taxon>
        <taxon>Bacillales</taxon>
        <taxon>Listeriaceae</taxon>
        <taxon>Listeria</taxon>
    </lineage>
</organism>
<sequence>MNNQDPNLEEKRMGFENEEKKLKKELHMLKWEFDQFSSLKEMLLAGNFVSASGGSLEDAFEAPRTKILASRIDEIYQNQHIVSSEQIEKYLSTFLGQLTAEKAMVGKRLLQVQTEKGRF</sequence>
<protein>
    <submittedName>
        <fullName evidence="1">Uncharacterized protein</fullName>
    </submittedName>
</protein>
<evidence type="ECO:0000313" key="2">
    <source>
        <dbReference type="Proteomes" id="UP000257055"/>
    </source>
</evidence>
<name>A0A3D8TTL5_9LIST</name>
<keyword evidence="2" id="KW-1185">Reference proteome</keyword>
<evidence type="ECO:0000313" key="1">
    <source>
        <dbReference type="EMBL" id="RDX02139.1"/>
    </source>
</evidence>
<gene>
    <name evidence="1" type="ORF">UR08_00960</name>
</gene>
<proteinExistence type="predicted"/>
<accession>A0A3D8TTL5</accession>
<dbReference type="EMBL" id="LARY01000001">
    <property type="protein sequence ID" value="RDX02139.1"/>
    <property type="molecule type" value="Genomic_DNA"/>
</dbReference>
<dbReference type="AlphaFoldDB" id="A0A3D8TTL5"/>
<dbReference type="RefSeq" id="WP_115751809.1">
    <property type="nucleotide sequence ID" value="NZ_LARY01000001.1"/>
</dbReference>